<comment type="caution">
    <text evidence="12">The sequence shown here is derived from an EMBL/GenBank/DDBJ whole genome shotgun (WGS) entry which is preliminary data.</text>
</comment>
<keyword evidence="1 10" id="KW-1003">Cell membrane</keyword>
<organism evidence="12 13">
    <name type="scientific">Denitromonas halophila</name>
    <dbReference type="NCBI Taxonomy" id="1629404"/>
    <lineage>
        <taxon>Bacteria</taxon>
        <taxon>Pseudomonadati</taxon>
        <taxon>Pseudomonadota</taxon>
        <taxon>Betaproteobacteria</taxon>
        <taxon>Rhodocyclales</taxon>
        <taxon>Zoogloeaceae</taxon>
        <taxon>Denitromonas</taxon>
    </lineage>
</organism>
<gene>
    <name evidence="10" type="primary">lpxH</name>
    <name evidence="12" type="ORF">FHP91_06430</name>
</gene>
<feature type="domain" description="Calcineurin-like phosphoesterase" evidence="11">
    <location>
        <begin position="8"/>
        <end position="206"/>
    </location>
</feature>
<dbReference type="NCBIfam" id="NF003743">
    <property type="entry name" value="PRK05340.1"/>
    <property type="match status" value="1"/>
</dbReference>
<evidence type="ECO:0000256" key="4">
    <source>
        <dbReference type="ARBA" id="ARBA00022556"/>
    </source>
</evidence>
<dbReference type="HAMAP" id="MF_00575">
    <property type="entry name" value="LpxH"/>
    <property type="match status" value="1"/>
</dbReference>
<feature type="binding site" evidence="10">
    <location>
        <position position="47"/>
    </location>
    <ligand>
        <name>Mn(2+)</name>
        <dbReference type="ChEBI" id="CHEBI:29035"/>
        <label>2</label>
    </ligand>
</feature>
<keyword evidence="3 10" id="KW-0997">Cell inner membrane</keyword>
<dbReference type="GO" id="GO:0030145">
    <property type="term" value="F:manganese ion binding"/>
    <property type="evidence" value="ECO:0007669"/>
    <property type="project" value="UniProtKB-UniRule"/>
</dbReference>
<keyword evidence="6 10" id="KW-0378">Hydrolase</keyword>
<feature type="binding site" evidence="10">
    <location>
        <position position="14"/>
    </location>
    <ligand>
        <name>Mn(2+)</name>
        <dbReference type="ChEBI" id="CHEBI:29035"/>
        <label>1</label>
    </ligand>
</feature>
<comment type="subcellular location">
    <subcellularLocation>
        <location evidence="10">Cell inner membrane</location>
        <topology evidence="10">Peripheral membrane protein</topology>
        <orientation evidence="10">Cytoplasmic side</orientation>
    </subcellularLocation>
</comment>
<dbReference type="CDD" id="cd07398">
    <property type="entry name" value="MPP_YbbF-LpxH"/>
    <property type="match status" value="1"/>
</dbReference>
<dbReference type="OrthoDB" id="9783283at2"/>
<keyword evidence="2 10" id="KW-0444">Lipid biosynthesis</keyword>
<feature type="binding site" evidence="10">
    <location>
        <position position="47"/>
    </location>
    <ligand>
        <name>Mn(2+)</name>
        <dbReference type="ChEBI" id="CHEBI:29035"/>
        <label>1</label>
    </ligand>
</feature>
<feature type="binding site" evidence="10">
    <location>
        <position position="16"/>
    </location>
    <ligand>
        <name>Mn(2+)</name>
        <dbReference type="ChEBI" id="CHEBI:29035"/>
        <label>1</label>
    </ligand>
</feature>
<evidence type="ECO:0000256" key="3">
    <source>
        <dbReference type="ARBA" id="ARBA00022519"/>
    </source>
</evidence>
<feature type="binding site" evidence="10">
    <location>
        <position position="204"/>
    </location>
    <ligand>
        <name>Mn(2+)</name>
        <dbReference type="ChEBI" id="CHEBI:29035"/>
        <label>1</label>
    </ligand>
</feature>
<dbReference type="Proteomes" id="UP000319502">
    <property type="component" value="Unassembled WGS sequence"/>
</dbReference>
<dbReference type="InterPro" id="IPR004843">
    <property type="entry name" value="Calcineurin-like_PHP"/>
</dbReference>
<comment type="pathway">
    <text evidence="10">Glycolipid biosynthesis; lipid IV(A) biosynthesis; lipid IV(A) from (3R)-3-hydroxytetradecanoyl-[acyl-carrier-protein] and UDP-N-acetyl-alpha-D-glucosamine: step 4/6.</text>
</comment>
<feature type="binding site" evidence="10">
    <location>
        <begin position="86"/>
        <end position="87"/>
    </location>
    <ligand>
        <name>substrate</name>
    </ligand>
</feature>
<feature type="binding site" evidence="10">
    <location>
        <position position="129"/>
    </location>
    <ligand>
        <name>substrate</name>
    </ligand>
</feature>
<evidence type="ECO:0000256" key="1">
    <source>
        <dbReference type="ARBA" id="ARBA00022475"/>
    </source>
</evidence>
<comment type="function">
    <text evidence="10">Hydrolyzes the pyrophosphate bond of UDP-2,3-diacylglucosamine to yield 2,3-diacylglucosamine 1-phosphate (lipid X) and UMP by catalyzing the attack of water at the alpha-P atom. Involved in the biosynthesis of lipid A, a phosphorylated glycolipid that anchors the lipopolysaccharide to the outer membrane of the cell.</text>
</comment>
<evidence type="ECO:0000256" key="2">
    <source>
        <dbReference type="ARBA" id="ARBA00022516"/>
    </source>
</evidence>
<feature type="binding site" evidence="10">
    <location>
        <position position="171"/>
    </location>
    <ligand>
        <name>substrate</name>
    </ligand>
</feature>
<dbReference type="Pfam" id="PF00149">
    <property type="entry name" value="Metallophos"/>
    <property type="match status" value="1"/>
</dbReference>
<dbReference type="GO" id="GO:0008758">
    <property type="term" value="F:UDP-2,3-diacylglucosamine hydrolase activity"/>
    <property type="evidence" value="ECO:0007669"/>
    <property type="project" value="UniProtKB-UniRule"/>
</dbReference>
<dbReference type="InterPro" id="IPR043461">
    <property type="entry name" value="LpxH-like"/>
</dbReference>
<feature type="binding site" evidence="10">
    <location>
        <position position="86"/>
    </location>
    <ligand>
        <name>Mn(2+)</name>
        <dbReference type="ChEBI" id="CHEBI:29035"/>
        <label>2</label>
    </ligand>
</feature>
<evidence type="ECO:0000313" key="12">
    <source>
        <dbReference type="EMBL" id="TVO58139.1"/>
    </source>
</evidence>
<dbReference type="Gene3D" id="3.60.21.10">
    <property type="match status" value="1"/>
</dbReference>
<dbReference type="UniPathway" id="UPA00359">
    <property type="reaction ID" value="UER00480"/>
</dbReference>
<feature type="binding site" evidence="10">
    <location>
        <position position="167"/>
    </location>
    <ligand>
        <name>substrate</name>
    </ligand>
</feature>
<evidence type="ECO:0000256" key="6">
    <source>
        <dbReference type="ARBA" id="ARBA00022801"/>
    </source>
</evidence>
<dbReference type="GO" id="GO:0005737">
    <property type="term" value="C:cytoplasm"/>
    <property type="evidence" value="ECO:0007669"/>
    <property type="project" value="InterPro"/>
</dbReference>
<name>A0A557QZ02_9RHOO</name>
<keyword evidence="4 10" id="KW-0441">Lipid A biosynthesis</keyword>
<proteinExistence type="inferred from homology"/>
<keyword evidence="8 10" id="KW-0472">Membrane</keyword>
<evidence type="ECO:0000256" key="7">
    <source>
        <dbReference type="ARBA" id="ARBA00023098"/>
    </source>
</evidence>
<feature type="binding site" evidence="10">
    <location>
        <position position="202"/>
    </location>
    <ligand>
        <name>substrate</name>
    </ligand>
</feature>
<sequence length="247" mass="27238">MNTQVEGPVLFIADLHLCAAEAATTRAFEAFVAGPARQAKTLYILGDLFEYWAGDDDLAAPYHRHIADLLAELTKAGTEIIFVAGNRDFLIGTDFCTATGITLATEPVTLSLSARPAILLHGDVLCTDDHAYQVFRQQVRNPGWQATFLARPLDERRAIIESIRAQSEAGKQQKTADIMDINESAVVSAFQSAECDLMIHGHTHRPATHIHSVNGRPCERWVLSDWHGTAPYLAWTDGALTRKELFI</sequence>
<protein>
    <recommendedName>
        <fullName evidence="10">UDP-2,3-diacylglucosamine hydrolase</fullName>
        <ecNumber evidence="10">3.6.1.54</ecNumber>
    </recommendedName>
    <alternativeName>
        <fullName evidence="10">UDP-2,3-diacylglucosamine diphosphatase</fullName>
    </alternativeName>
</protein>
<evidence type="ECO:0000313" key="13">
    <source>
        <dbReference type="Proteomes" id="UP000319502"/>
    </source>
</evidence>
<keyword evidence="9 10" id="KW-0464">Manganese</keyword>
<keyword evidence="5 10" id="KW-0479">Metal-binding</keyword>
<dbReference type="InterPro" id="IPR029052">
    <property type="entry name" value="Metallo-depent_PP-like"/>
</dbReference>
<dbReference type="InterPro" id="IPR010138">
    <property type="entry name" value="UDP-diacylglucosamine_Hdrlase"/>
</dbReference>
<dbReference type="EC" id="3.6.1.54" evidence="10"/>
<keyword evidence="7 10" id="KW-0443">Lipid metabolism</keyword>
<feature type="binding site" evidence="10">
    <location>
        <position position="174"/>
    </location>
    <ligand>
        <name>substrate</name>
    </ligand>
</feature>
<comment type="cofactor">
    <cofactor evidence="10">
        <name>Mn(2+)</name>
        <dbReference type="ChEBI" id="CHEBI:29035"/>
    </cofactor>
    <text evidence="10">Binds 2 Mn(2+) ions per subunit in a binuclear metal center.</text>
</comment>
<comment type="catalytic activity">
    <reaction evidence="10">
        <text>UDP-2-N,3-O-bis[(3R)-3-hydroxytetradecanoyl]-alpha-D-glucosamine + H2O = 2-N,3-O-bis[(3R)-3-hydroxytetradecanoyl]-alpha-D-glucosaminyl 1-phosphate + UMP + 2 H(+)</text>
        <dbReference type="Rhea" id="RHEA:25213"/>
        <dbReference type="ChEBI" id="CHEBI:15377"/>
        <dbReference type="ChEBI" id="CHEBI:15378"/>
        <dbReference type="ChEBI" id="CHEBI:57865"/>
        <dbReference type="ChEBI" id="CHEBI:57957"/>
        <dbReference type="ChEBI" id="CHEBI:78847"/>
        <dbReference type="EC" id="3.6.1.54"/>
    </reaction>
</comment>
<evidence type="ECO:0000256" key="8">
    <source>
        <dbReference type="ARBA" id="ARBA00023136"/>
    </source>
</evidence>
<evidence type="ECO:0000256" key="10">
    <source>
        <dbReference type="HAMAP-Rule" id="MF_00575"/>
    </source>
</evidence>
<dbReference type="GO" id="GO:0019897">
    <property type="term" value="C:extrinsic component of plasma membrane"/>
    <property type="evidence" value="ECO:0007669"/>
    <property type="project" value="UniProtKB-UniRule"/>
</dbReference>
<feature type="binding site" evidence="10">
    <location>
        <position position="121"/>
    </location>
    <ligand>
        <name>Mn(2+)</name>
        <dbReference type="ChEBI" id="CHEBI:29035"/>
        <label>2</label>
    </ligand>
</feature>
<dbReference type="NCBIfam" id="TIGR01854">
    <property type="entry name" value="lipid_A_lpxH"/>
    <property type="match status" value="1"/>
</dbReference>
<comment type="similarity">
    <text evidence="10">Belongs to the LpxH family.</text>
</comment>
<dbReference type="PANTHER" id="PTHR34990">
    <property type="entry name" value="UDP-2,3-DIACYLGLUCOSAMINE HYDROLASE-RELATED"/>
    <property type="match status" value="1"/>
</dbReference>
<evidence type="ECO:0000256" key="9">
    <source>
        <dbReference type="ARBA" id="ARBA00023211"/>
    </source>
</evidence>
<accession>A0A557QZ02</accession>
<dbReference type="PANTHER" id="PTHR34990:SF1">
    <property type="entry name" value="UDP-2,3-DIACYLGLUCOSAMINE HYDROLASE"/>
    <property type="match status" value="1"/>
</dbReference>
<dbReference type="EMBL" id="VMNK01000005">
    <property type="protein sequence ID" value="TVO58139.1"/>
    <property type="molecule type" value="Genomic_DNA"/>
</dbReference>
<evidence type="ECO:0000256" key="5">
    <source>
        <dbReference type="ARBA" id="ARBA00022723"/>
    </source>
</evidence>
<dbReference type="GO" id="GO:0009245">
    <property type="term" value="P:lipid A biosynthetic process"/>
    <property type="evidence" value="ECO:0007669"/>
    <property type="project" value="UniProtKB-UniRule"/>
</dbReference>
<evidence type="ECO:0000259" key="11">
    <source>
        <dbReference type="Pfam" id="PF00149"/>
    </source>
</evidence>
<dbReference type="AlphaFoldDB" id="A0A557QZ02"/>
<reference evidence="12 13" key="1">
    <citation type="submission" date="2019-07" db="EMBL/GenBank/DDBJ databases">
        <title>The pathways for chlorine oxyanion respiration interact through the shared metabolite chlorate.</title>
        <authorList>
            <person name="Barnum T.P."/>
            <person name="Cheng Y."/>
            <person name="Hill K.A."/>
            <person name="Lucas L.N."/>
            <person name="Carlson H.K."/>
            <person name="Coates J.D."/>
        </authorList>
    </citation>
    <scope>NUCLEOTIDE SEQUENCE [LARGE SCALE GENOMIC DNA]</scope>
    <source>
        <strain evidence="12 13">SFB-3</strain>
    </source>
</reference>
<feature type="binding site" evidence="10">
    <location>
        <position position="202"/>
    </location>
    <ligand>
        <name>Mn(2+)</name>
        <dbReference type="ChEBI" id="CHEBI:29035"/>
        <label>2</label>
    </ligand>
</feature>
<dbReference type="SUPFAM" id="SSF56300">
    <property type="entry name" value="Metallo-dependent phosphatases"/>
    <property type="match status" value="1"/>
</dbReference>
<keyword evidence="13" id="KW-1185">Reference proteome</keyword>